<dbReference type="InterPro" id="IPR024083">
    <property type="entry name" value="Fumarase/histidase_N"/>
</dbReference>
<protein>
    <submittedName>
        <fullName evidence="5">Aspartate ammonia-lyase</fullName>
        <ecNumber evidence="5">4.3.1.1</ecNumber>
    </submittedName>
</protein>
<evidence type="ECO:0000259" key="3">
    <source>
        <dbReference type="Pfam" id="PF00206"/>
    </source>
</evidence>
<feature type="domain" description="Fumarase C C-terminal" evidence="4">
    <location>
        <begin position="407"/>
        <end position="458"/>
    </location>
</feature>
<dbReference type="PROSITE" id="PS00163">
    <property type="entry name" value="FUMARATE_LYASES"/>
    <property type="match status" value="1"/>
</dbReference>
<dbReference type="GO" id="GO:0008797">
    <property type="term" value="F:aspartate ammonia-lyase activity"/>
    <property type="evidence" value="ECO:0007669"/>
    <property type="project" value="UniProtKB-EC"/>
</dbReference>
<dbReference type="InterPro" id="IPR008948">
    <property type="entry name" value="L-Aspartase-like"/>
</dbReference>
<gene>
    <name evidence="5" type="primary">aspA_1</name>
    <name evidence="5" type="ORF">CLBCK_34250</name>
</gene>
<dbReference type="FunFam" id="1.20.200.10:FF:000001">
    <property type="entry name" value="Fumarate hydratase, mitochondrial"/>
    <property type="match status" value="1"/>
</dbReference>
<dbReference type="Gene3D" id="1.10.40.30">
    <property type="entry name" value="Fumarase/aspartase (C-terminal domain)"/>
    <property type="match status" value="1"/>
</dbReference>
<dbReference type="GO" id="GO:0006099">
    <property type="term" value="P:tricarboxylic acid cycle"/>
    <property type="evidence" value="ECO:0007669"/>
    <property type="project" value="InterPro"/>
</dbReference>
<dbReference type="InterPro" id="IPR051546">
    <property type="entry name" value="Aspartate_Ammonia-Lyase"/>
</dbReference>
<evidence type="ECO:0000256" key="1">
    <source>
        <dbReference type="ARBA" id="ARBA00022605"/>
    </source>
</evidence>
<dbReference type="FunFam" id="1.10.275.10:FF:000001">
    <property type="entry name" value="Fumarate hydratase, mitochondrial"/>
    <property type="match status" value="1"/>
</dbReference>
<dbReference type="InterPro" id="IPR022761">
    <property type="entry name" value="Fumarate_lyase_N"/>
</dbReference>
<dbReference type="Pfam" id="PF10415">
    <property type="entry name" value="FumaraseC_C"/>
    <property type="match status" value="1"/>
</dbReference>
<dbReference type="Gene3D" id="1.20.200.10">
    <property type="entry name" value="Fumarase/aspartase (Central domain)"/>
    <property type="match status" value="1"/>
</dbReference>
<dbReference type="EC" id="4.3.1.1" evidence="5"/>
<dbReference type="PANTHER" id="PTHR42696:SF2">
    <property type="entry name" value="ASPARTATE AMMONIA-LYASE"/>
    <property type="match status" value="1"/>
</dbReference>
<dbReference type="RefSeq" id="WP_077839816.1">
    <property type="nucleotide sequence ID" value="NZ_JABTAE010000001.1"/>
</dbReference>
<dbReference type="GO" id="GO:0005829">
    <property type="term" value="C:cytosol"/>
    <property type="evidence" value="ECO:0007669"/>
    <property type="project" value="TreeGrafter"/>
</dbReference>
<feature type="domain" description="Fumarate lyase N-terminal" evidence="3">
    <location>
        <begin position="12"/>
        <end position="339"/>
    </location>
</feature>
<dbReference type="GO" id="GO:0006531">
    <property type="term" value="P:aspartate metabolic process"/>
    <property type="evidence" value="ECO:0007669"/>
    <property type="project" value="TreeGrafter"/>
</dbReference>
<accession>A0A1S8S2B9</accession>
<dbReference type="SUPFAM" id="SSF48557">
    <property type="entry name" value="L-aspartase-like"/>
    <property type="match status" value="1"/>
</dbReference>
<evidence type="ECO:0000313" key="5">
    <source>
        <dbReference type="EMBL" id="OOM59594.1"/>
    </source>
</evidence>
<dbReference type="Proteomes" id="UP000190973">
    <property type="component" value="Unassembled WGS sequence"/>
</dbReference>
<dbReference type="Gene3D" id="1.10.275.10">
    <property type="entry name" value="Fumarase/aspartase (N-terminal domain)"/>
    <property type="match status" value="1"/>
</dbReference>
<evidence type="ECO:0000313" key="6">
    <source>
        <dbReference type="Proteomes" id="UP000190973"/>
    </source>
</evidence>
<sequence>MNYRLEQDVLGEKNIDNSTYSGINTARALENFDLNSKSVNLNLIREIALIKKAAAMTNKTLKFLEPEKADAIIKASEEVIDGKFDDEFKLSAFQGGAGTSTNMNVNEVIANRAIELLGGVKGDYNLVHPLNHVNMSQSTNDVYPSALRIAAIRLIRKLSDSLSSLQEALQIKENEFSDIIKLGRTQLMDALPMTAGQSFGAYSKAIERDRWRIYKVEERLRQINLGGTAIGTGLNATNKYVFMMTDIIQNLTGLGIARSDYPMDITQNCDIFVETSGLLKSCSVNLLKISNDLRLLNSGPRGGLGEVILPKMQAGSTIMPGKVNPVIPEMVAQVSLRVISNDSAITMASSMGQLELNAFTPLIAECLLESLELLERSVTLFKDKCINDLKMDEDRCLENLENSLVSATSLVPHLGYDKASLISKKALATGKTIREILLEEQILPEDIIDKILSPTELIRTHIPGK</sequence>
<keyword evidence="2 5" id="KW-0456">Lyase</keyword>
<dbReference type="PANTHER" id="PTHR42696">
    <property type="entry name" value="ASPARTATE AMMONIA-LYASE"/>
    <property type="match status" value="1"/>
</dbReference>
<dbReference type="CDD" id="cd01357">
    <property type="entry name" value="Aspartase"/>
    <property type="match status" value="1"/>
</dbReference>
<dbReference type="Pfam" id="PF00206">
    <property type="entry name" value="Lyase_1"/>
    <property type="match status" value="1"/>
</dbReference>
<evidence type="ECO:0000256" key="2">
    <source>
        <dbReference type="ARBA" id="ARBA00023239"/>
    </source>
</evidence>
<organism evidence="5 6">
    <name type="scientific">Clostridium beijerinckii</name>
    <name type="common">Clostridium MP</name>
    <dbReference type="NCBI Taxonomy" id="1520"/>
    <lineage>
        <taxon>Bacteria</taxon>
        <taxon>Bacillati</taxon>
        <taxon>Bacillota</taxon>
        <taxon>Clostridia</taxon>
        <taxon>Eubacteriales</taxon>
        <taxon>Clostridiaceae</taxon>
        <taxon>Clostridium</taxon>
    </lineage>
</organism>
<dbReference type="InterPro" id="IPR000362">
    <property type="entry name" value="Fumarate_lyase_fam"/>
</dbReference>
<proteinExistence type="predicted"/>
<dbReference type="InterPro" id="IPR018951">
    <property type="entry name" value="Fumarase_C_C"/>
</dbReference>
<keyword evidence="1" id="KW-0028">Amino-acid biosynthesis</keyword>
<dbReference type="InterPro" id="IPR020557">
    <property type="entry name" value="Fumarate_lyase_CS"/>
</dbReference>
<evidence type="ECO:0000259" key="4">
    <source>
        <dbReference type="Pfam" id="PF10415"/>
    </source>
</evidence>
<dbReference type="GO" id="GO:0008652">
    <property type="term" value="P:amino acid biosynthetic process"/>
    <property type="evidence" value="ECO:0007669"/>
    <property type="project" value="UniProtKB-KW"/>
</dbReference>
<dbReference type="AlphaFoldDB" id="A0A1S8S2B9"/>
<reference evidence="5 6" key="1">
    <citation type="submission" date="2016-05" db="EMBL/GenBank/DDBJ databases">
        <title>Microbial solvent formation.</title>
        <authorList>
            <person name="Poehlein A."/>
            <person name="Montoya Solano J.D."/>
            <person name="Flitsch S."/>
            <person name="Krabben P."/>
            <person name="Duerre P."/>
            <person name="Daniel R."/>
        </authorList>
    </citation>
    <scope>NUCLEOTIDE SEQUENCE [LARGE SCALE GENOMIC DNA]</scope>
    <source>
        <strain evidence="5 6">DSM 53</strain>
    </source>
</reference>
<dbReference type="EMBL" id="LZZI01000071">
    <property type="protein sequence ID" value="OOM59594.1"/>
    <property type="molecule type" value="Genomic_DNA"/>
</dbReference>
<name>A0A1S8S2B9_CLOBE</name>
<dbReference type="NCBIfam" id="NF008909">
    <property type="entry name" value="PRK12273.1"/>
    <property type="match status" value="1"/>
</dbReference>
<comment type="caution">
    <text evidence="5">The sequence shown here is derived from an EMBL/GenBank/DDBJ whole genome shotgun (WGS) entry which is preliminary data.</text>
</comment>
<dbReference type="PRINTS" id="PR00149">
    <property type="entry name" value="FUMRATELYASE"/>
</dbReference>